<dbReference type="SUPFAM" id="SSF53850">
    <property type="entry name" value="Periplasmic binding protein-like II"/>
    <property type="match status" value="1"/>
</dbReference>
<organism evidence="3 4">
    <name type="scientific">Stagnimonas aquatica</name>
    <dbReference type="NCBI Taxonomy" id="2689987"/>
    <lineage>
        <taxon>Bacteria</taxon>
        <taxon>Pseudomonadati</taxon>
        <taxon>Pseudomonadota</taxon>
        <taxon>Gammaproteobacteria</taxon>
        <taxon>Nevskiales</taxon>
        <taxon>Nevskiaceae</taxon>
        <taxon>Stagnimonas</taxon>
    </lineage>
</organism>
<feature type="chain" id="PRO_5018235772" description="PBP domain-containing protein" evidence="1">
    <location>
        <begin position="24"/>
        <end position="158"/>
    </location>
</feature>
<dbReference type="Proteomes" id="UP000282106">
    <property type="component" value="Unassembled WGS sequence"/>
</dbReference>
<dbReference type="InParanoid" id="A0A3N0VLN2"/>
<gene>
    <name evidence="3" type="ORF">ED208_03690</name>
</gene>
<sequence>MSWLPCAPGLLLSWLLLAAPVQAQEAASSSVTVITSPGLPAQDLSRATLQAIYLMRLRQWPDGTPIRVFVLPEGSQVHDHFAREKLGTYPYILQRTWDRLVFTGTGLAPEQVHSEDEMRQKVMSTKGAIGYLSAGPQSWLGVLAVARIDHEERTHVGP</sequence>
<keyword evidence="4" id="KW-1185">Reference proteome</keyword>
<protein>
    <recommendedName>
        <fullName evidence="2">PBP domain-containing protein</fullName>
    </recommendedName>
</protein>
<comment type="caution">
    <text evidence="3">The sequence shown here is derived from an EMBL/GenBank/DDBJ whole genome shotgun (WGS) entry which is preliminary data.</text>
</comment>
<name>A0A3N0VLN2_9GAMM</name>
<evidence type="ECO:0000313" key="3">
    <source>
        <dbReference type="EMBL" id="ROH93635.1"/>
    </source>
</evidence>
<dbReference type="InterPro" id="IPR024370">
    <property type="entry name" value="PBP_domain"/>
</dbReference>
<accession>A0A3N0VLN2</accession>
<dbReference type="Pfam" id="PF12849">
    <property type="entry name" value="PBP_like_2"/>
    <property type="match status" value="1"/>
</dbReference>
<feature type="domain" description="PBP" evidence="2">
    <location>
        <begin position="23"/>
        <end position="135"/>
    </location>
</feature>
<evidence type="ECO:0000259" key="2">
    <source>
        <dbReference type="Pfam" id="PF12849"/>
    </source>
</evidence>
<reference evidence="3 4" key="1">
    <citation type="submission" date="2018-10" db="EMBL/GenBank/DDBJ databases">
        <authorList>
            <person name="Chen W.-M."/>
        </authorList>
    </citation>
    <scope>NUCLEOTIDE SEQUENCE [LARGE SCALE GENOMIC DNA]</scope>
    <source>
        <strain evidence="3 4">THS-13</strain>
    </source>
</reference>
<evidence type="ECO:0000313" key="4">
    <source>
        <dbReference type="Proteomes" id="UP000282106"/>
    </source>
</evidence>
<keyword evidence="1" id="KW-0732">Signal</keyword>
<dbReference type="AlphaFoldDB" id="A0A3N0VLN2"/>
<feature type="signal peptide" evidence="1">
    <location>
        <begin position="1"/>
        <end position="23"/>
    </location>
</feature>
<evidence type="ECO:0000256" key="1">
    <source>
        <dbReference type="SAM" id="SignalP"/>
    </source>
</evidence>
<dbReference type="Gene3D" id="3.40.190.10">
    <property type="entry name" value="Periplasmic binding protein-like II"/>
    <property type="match status" value="1"/>
</dbReference>
<dbReference type="EMBL" id="RJVO01000001">
    <property type="protein sequence ID" value="ROH93635.1"/>
    <property type="molecule type" value="Genomic_DNA"/>
</dbReference>
<proteinExistence type="predicted"/>